<accession>A0A654BTU2</accession>
<gene>
    <name evidence="1" type="ORF">SPHINGO8BC_50381</name>
</gene>
<dbReference type="Proteomes" id="UP000432350">
    <property type="component" value="Unassembled WGS sequence"/>
</dbReference>
<evidence type="ECO:0000313" key="1">
    <source>
        <dbReference type="EMBL" id="VXC84149.1"/>
    </source>
</evidence>
<sequence length="81" mass="9317">MDFEVYFVFFEEGAELIGYIDGFLDFEQHPFFNAHSVMPFVPLDKHKSTFMFPEKDDDCSEVDDASLDLGIGAYINLELIP</sequence>
<evidence type="ECO:0000313" key="2">
    <source>
        <dbReference type="Proteomes" id="UP000432350"/>
    </source>
</evidence>
<organism evidence="1 2">
    <name type="scientific">Sphingobacterium multivorum</name>
    <dbReference type="NCBI Taxonomy" id="28454"/>
    <lineage>
        <taxon>Bacteria</taxon>
        <taxon>Pseudomonadati</taxon>
        <taxon>Bacteroidota</taxon>
        <taxon>Sphingobacteriia</taxon>
        <taxon>Sphingobacteriales</taxon>
        <taxon>Sphingobacteriaceae</taxon>
        <taxon>Sphingobacterium</taxon>
    </lineage>
</organism>
<protein>
    <submittedName>
        <fullName evidence="1">Uncharacterized protein</fullName>
    </submittedName>
</protein>
<reference evidence="1 2" key="1">
    <citation type="submission" date="2019-10" db="EMBL/GenBank/DDBJ databases">
        <authorList>
            <person name="Karimi E."/>
        </authorList>
    </citation>
    <scope>NUCLEOTIDE SEQUENCE [LARGE SCALE GENOMIC DNA]</scope>
    <source>
        <strain evidence="1">Sphingobacterium sp. 8BC</strain>
    </source>
</reference>
<proteinExistence type="predicted"/>
<dbReference type="AlphaFoldDB" id="A0A654BTU2"/>
<dbReference type="EMBL" id="CABWMV010000024">
    <property type="protein sequence ID" value="VXC84149.1"/>
    <property type="molecule type" value="Genomic_DNA"/>
</dbReference>
<name>A0A654BTU2_SPHMU</name>